<dbReference type="Proteomes" id="UP000434172">
    <property type="component" value="Unassembled WGS sequence"/>
</dbReference>
<evidence type="ECO:0000313" key="2">
    <source>
        <dbReference type="EMBL" id="KAF0322719.1"/>
    </source>
</evidence>
<evidence type="ECO:0000313" key="3">
    <source>
        <dbReference type="Proteomes" id="UP000434172"/>
    </source>
</evidence>
<dbReference type="AlphaFoldDB" id="A0A8H3ZK24"/>
<keyword evidence="3" id="KW-1185">Reference proteome</keyword>
<keyword evidence="1" id="KW-0812">Transmembrane</keyword>
<reference evidence="2 3" key="1">
    <citation type="submission" date="2019-12" db="EMBL/GenBank/DDBJ databases">
        <title>A genome sequence resource for the geographically widespread anthracnose pathogen Colletotrichum asianum.</title>
        <authorList>
            <person name="Meng Y."/>
        </authorList>
    </citation>
    <scope>NUCLEOTIDE SEQUENCE [LARGE SCALE GENOMIC DNA]</scope>
    <source>
        <strain evidence="2 3">ICMP 18580</strain>
    </source>
</reference>
<organism evidence="2 3">
    <name type="scientific">Colletotrichum asianum</name>
    <dbReference type="NCBI Taxonomy" id="702518"/>
    <lineage>
        <taxon>Eukaryota</taxon>
        <taxon>Fungi</taxon>
        <taxon>Dikarya</taxon>
        <taxon>Ascomycota</taxon>
        <taxon>Pezizomycotina</taxon>
        <taxon>Sordariomycetes</taxon>
        <taxon>Hypocreomycetidae</taxon>
        <taxon>Glomerellales</taxon>
        <taxon>Glomerellaceae</taxon>
        <taxon>Colletotrichum</taxon>
        <taxon>Colletotrichum gloeosporioides species complex</taxon>
    </lineage>
</organism>
<keyword evidence="1" id="KW-0472">Membrane</keyword>
<dbReference type="EMBL" id="WOWK01000058">
    <property type="protein sequence ID" value="KAF0322719.1"/>
    <property type="molecule type" value="Genomic_DNA"/>
</dbReference>
<proteinExistence type="predicted"/>
<gene>
    <name evidence="2" type="ORF">GQ607_009960</name>
</gene>
<keyword evidence="1" id="KW-1133">Transmembrane helix</keyword>
<sequence>MDMHVCMRSFRIQISRPEFATWSMDGRWREILVVLLVAVVVGDVKWVLDKRHRHIRRARPSLTRFDQDVTL</sequence>
<protein>
    <submittedName>
        <fullName evidence="2">Uncharacterized protein</fullName>
    </submittedName>
</protein>
<accession>A0A8H3ZK24</accession>
<feature type="transmembrane region" description="Helical" evidence="1">
    <location>
        <begin position="31"/>
        <end position="48"/>
    </location>
</feature>
<comment type="caution">
    <text evidence="2">The sequence shown here is derived from an EMBL/GenBank/DDBJ whole genome shotgun (WGS) entry which is preliminary data.</text>
</comment>
<evidence type="ECO:0000256" key="1">
    <source>
        <dbReference type="SAM" id="Phobius"/>
    </source>
</evidence>
<name>A0A8H3ZK24_9PEZI</name>